<evidence type="ECO:0000313" key="2">
    <source>
        <dbReference type="EMBL" id="RKP10547.1"/>
    </source>
</evidence>
<dbReference type="Pfam" id="PF01253">
    <property type="entry name" value="SUI1"/>
    <property type="match status" value="1"/>
</dbReference>
<dbReference type="GO" id="GO:0001731">
    <property type="term" value="P:formation of translation preinitiation complex"/>
    <property type="evidence" value="ECO:0007669"/>
    <property type="project" value="TreeGrafter"/>
</dbReference>
<dbReference type="InterPro" id="IPR036877">
    <property type="entry name" value="SUI1_dom_sf"/>
</dbReference>
<proteinExistence type="predicted"/>
<dbReference type="STRING" id="78915.A0A4P9XW59"/>
<gene>
    <name evidence="2" type="ORF">THASP1DRAFT_12698</name>
</gene>
<dbReference type="GO" id="GO:0003743">
    <property type="term" value="F:translation initiation factor activity"/>
    <property type="evidence" value="ECO:0007669"/>
    <property type="project" value="UniProtKB-KW"/>
</dbReference>
<sequence>IRVKQRNGRKCVTTIEGLPQDLRIIKRLVKDLKKSISVGGSIEQDDDVGYVIQLQGKNTTALVNHLVENYKEIDRSQIEVHGAV</sequence>
<dbReference type="Proteomes" id="UP000271241">
    <property type="component" value="Unassembled WGS sequence"/>
</dbReference>
<dbReference type="EMBL" id="KZ992448">
    <property type="protein sequence ID" value="RKP10547.1"/>
    <property type="molecule type" value="Genomic_DNA"/>
</dbReference>
<dbReference type="PANTHER" id="PTHR12789">
    <property type="entry name" value="DENSITY-REGULATED PROTEIN HOMOLOG"/>
    <property type="match status" value="1"/>
</dbReference>
<dbReference type="OrthoDB" id="10248435at2759"/>
<keyword evidence="2" id="KW-0648">Protein biosynthesis</keyword>
<reference evidence="3" key="1">
    <citation type="journal article" date="2018" name="Nat. Microbiol.">
        <title>Leveraging single-cell genomics to expand the fungal tree of life.</title>
        <authorList>
            <person name="Ahrendt S.R."/>
            <person name="Quandt C.A."/>
            <person name="Ciobanu D."/>
            <person name="Clum A."/>
            <person name="Salamov A."/>
            <person name="Andreopoulos B."/>
            <person name="Cheng J.F."/>
            <person name="Woyke T."/>
            <person name="Pelin A."/>
            <person name="Henrissat B."/>
            <person name="Reynolds N.K."/>
            <person name="Benny G.L."/>
            <person name="Smith M.E."/>
            <person name="James T.Y."/>
            <person name="Grigoriev I.V."/>
        </authorList>
    </citation>
    <scope>NUCLEOTIDE SEQUENCE [LARGE SCALE GENOMIC DNA]</scope>
    <source>
        <strain evidence="3">RSA 1356</strain>
    </source>
</reference>
<evidence type="ECO:0000313" key="3">
    <source>
        <dbReference type="Proteomes" id="UP000271241"/>
    </source>
</evidence>
<dbReference type="Gene3D" id="3.30.780.10">
    <property type="entry name" value="SUI1-like domain"/>
    <property type="match status" value="1"/>
</dbReference>
<protein>
    <submittedName>
        <fullName evidence="2">Translation initiation factor SUI1</fullName>
    </submittedName>
</protein>
<feature type="non-terminal residue" evidence="2">
    <location>
        <position position="1"/>
    </location>
</feature>
<dbReference type="AlphaFoldDB" id="A0A4P9XW59"/>
<keyword evidence="2" id="KW-0396">Initiation factor</keyword>
<name>A0A4P9XW59_9FUNG</name>
<dbReference type="SUPFAM" id="SSF55159">
    <property type="entry name" value="eIF1-like"/>
    <property type="match status" value="1"/>
</dbReference>
<dbReference type="GO" id="GO:0003729">
    <property type="term" value="F:mRNA binding"/>
    <property type="evidence" value="ECO:0007669"/>
    <property type="project" value="TreeGrafter"/>
</dbReference>
<accession>A0A4P9XW59</accession>
<dbReference type="InterPro" id="IPR001950">
    <property type="entry name" value="SUI1"/>
</dbReference>
<dbReference type="PANTHER" id="PTHR12789:SF0">
    <property type="entry name" value="DENSITY-REGULATED PROTEIN"/>
    <property type="match status" value="1"/>
</dbReference>
<dbReference type="InterPro" id="IPR050318">
    <property type="entry name" value="DENR/SUI1_TIF"/>
</dbReference>
<keyword evidence="3" id="KW-1185">Reference proteome</keyword>
<organism evidence="2 3">
    <name type="scientific">Thamnocephalis sphaerospora</name>
    <dbReference type="NCBI Taxonomy" id="78915"/>
    <lineage>
        <taxon>Eukaryota</taxon>
        <taxon>Fungi</taxon>
        <taxon>Fungi incertae sedis</taxon>
        <taxon>Zoopagomycota</taxon>
        <taxon>Zoopagomycotina</taxon>
        <taxon>Zoopagomycetes</taxon>
        <taxon>Zoopagales</taxon>
        <taxon>Sigmoideomycetaceae</taxon>
        <taxon>Thamnocephalis</taxon>
    </lineage>
</organism>
<evidence type="ECO:0000259" key="1">
    <source>
        <dbReference type="PROSITE" id="PS50296"/>
    </source>
</evidence>
<dbReference type="GO" id="GO:0002188">
    <property type="term" value="P:translation reinitiation"/>
    <property type="evidence" value="ECO:0007669"/>
    <property type="project" value="TreeGrafter"/>
</dbReference>
<feature type="domain" description="SUI1" evidence="1">
    <location>
        <begin position="1"/>
        <end position="70"/>
    </location>
</feature>
<dbReference type="PROSITE" id="PS50296">
    <property type="entry name" value="SUI1"/>
    <property type="match status" value="1"/>
</dbReference>